<protein>
    <submittedName>
        <fullName evidence="1">Uncharacterized protein</fullName>
    </submittedName>
</protein>
<gene>
    <name evidence="1" type="primary">RvY_07877-1</name>
    <name evidence="1" type="synonym">RvY_07877.1</name>
    <name evidence="1" type="ORF">RvY_07877</name>
</gene>
<sequence>MSLPGVLAELLDGLTGAKLFGDPSLIPQSTLLIFSFVLSPRGTRTVRRLHVVVLIVEAIPGPTSPVGQGHS</sequence>
<accession>A0A1D1VD48</accession>
<keyword evidence="2" id="KW-1185">Reference proteome</keyword>
<proteinExistence type="predicted"/>
<dbReference type="EMBL" id="BDGG01000003">
    <property type="protein sequence ID" value="GAU96428.1"/>
    <property type="molecule type" value="Genomic_DNA"/>
</dbReference>
<evidence type="ECO:0000313" key="2">
    <source>
        <dbReference type="Proteomes" id="UP000186922"/>
    </source>
</evidence>
<comment type="caution">
    <text evidence="1">The sequence shown here is derived from an EMBL/GenBank/DDBJ whole genome shotgun (WGS) entry which is preliminary data.</text>
</comment>
<name>A0A1D1VD48_RAMVA</name>
<dbReference type="AlphaFoldDB" id="A0A1D1VD48"/>
<evidence type="ECO:0000313" key="1">
    <source>
        <dbReference type="EMBL" id="GAU96428.1"/>
    </source>
</evidence>
<dbReference type="Proteomes" id="UP000186922">
    <property type="component" value="Unassembled WGS sequence"/>
</dbReference>
<organism evidence="1 2">
    <name type="scientific">Ramazzottius varieornatus</name>
    <name type="common">Water bear</name>
    <name type="synonym">Tardigrade</name>
    <dbReference type="NCBI Taxonomy" id="947166"/>
    <lineage>
        <taxon>Eukaryota</taxon>
        <taxon>Metazoa</taxon>
        <taxon>Ecdysozoa</taxon>
        <taxon>Tardigrada</taxon>
        <taxon>Eutardigrada</taxon>
        <taxon>Parachela</taxon>
        <taxon>Hypsibioidea</taxon>
        <taxon>Ramazzottiidae</taxon>
        <taxon>Ramazzottius</taxon>
    </lineage>
</organism>
<reference evidence="1 2" key="1">
    <citation type="journal article" date="2016" name="Nat. Commun.">
        <title>Extremotolerant tardigrade genome and improved radiotolerance of human cultured cells by tardigrade-unique protein.</title>
        <authorList>
            <person name="Hashimoto T."/>
            <person name="Horikawa D.D."/>
            <person name="Saito Y."/>
            <person name="Kuwahara H."/>
            <person name="Kozuka-Hata H."/>
            <person name="Shin-I T."/>
            <person name="Minakuchi Y."/>
            <person name="Ohishi K."/>
            <person name="Motoyama A."/>
            <person name="Aizu T."/>
            <person name="Enomoto A."/>
            <person name="Kondo K."/>
            <person name="Tanaka S."/>
            <person name="Hara Y."/>
            <person name="Koshikawa S."/>
            <person name="Sagara H."/>
            <person name="Miura T."/>
            <person name="Yokobori S."/>
            <person name="Miyagawa K."/>
            <person name="Suzuki Y."/>
            <person name="Kubo T."/>
            <person name="Oyama M."/>
            <person name="Kohara Y."/>
            <person name="Fujiyama A."/>
            <person name="Arakawa K."/>
            <person name="Katayama T."/>
            <person name="Toyoda A."/>
            <person name="Kunieda T."/>
        </authorList>
    </citation>
    <scope>NUCLEOTIDE SEQUENCE [LARGE SCALE GENOMIC DNA]</scope>
    <source>
        <strain evidence="1 2">YOKOZUNA-1</strain>
    </source>
</reference>